<name>A0A172TZQ2_9BACT</name>
<organism evidence="2 3">
    <name type="scientific">Flavisolibacter tropicus</name>
    <dbReference type="NCBI Taxonomy" id="1492898"/>
    <lineage>
        <taxon>Bacteria</taxon>
        <taxon>Pseudomonadati</taxon>
        <taxon>Bacteroidota</taxon>
        <taxon>Chitinophagia</taxon>
        <taxon>Chitinophagales</taxon>
        <taxon>Chitinophagaceae</taxon>
        <taxon>Flavisolibacter</taxon>
    </lineage>
</organism>
<dbReference type="STRING" id="1492898.SY85_19010"/>
<dbReference type="EMBL" id="CP011390">
    <property type="protein sequence ID" value="ANE52263.1"/>
    <property type="molecule type" value="Genomic_DNA"/>
</dbReference>
<feature type="region of interest" description="Disordered" evidence="1">
    <location>
        <begin position="1"/>
        <end position="69"/>
    </location>
</feature>
<proteinExistence type="predicted"/>
<feature type="compositionally biased region" description="Basic and acidic residues" evidence="1">
    <location>
        <begin position="32"/>
        <end position="55"/>
    </location>
</feature>
<reference evidence="3" key="1">
    <citation type="submission" date="2015-01" db="EMBL/GenBank/DDBJ databases">
        <title>Flavisolibacter sp./LCS9/ whole genome sequencing.</title>
        <authorList>
            <person name="Kim M.K."/>
            <person name="Srinivasan S."/>
            <person name="Lee J.-J."/>
        </authorList>
    </citation>
    <scope>NUCLEOTIDE SEQUENCE [LARGE SCALE GENOMIC DNA]</scope>
    <source>
        <strain evidence="3">LCS9</strain>
    </source>
</reference>
<keyword evidence="3" id="KW-1185">Reference proteome</keyword>
<evidence type="ECO:0000313" key="2">
    <source>
        <dbReference type="EMBL" id="ANE52263.1"/>
    </source>
</evidence>
<sequence>MFHAEALRAQRKERTTEAQRHGGTQSIGFAQRKVEKEKDMDQGMMKEEEMGNDPKTRRKRQDTTHFIPI</sequence>
<feature type="compositionally biased region" description="Basic and acidic residues" evidence="1">
    <location>
        <begin position="1"/>
        <end position="20"/>
    </location>
</feature>
<gene>
    <name evidence="2" type="ORF">SY85_19010</name>
</gene>
<dbReference type="AlphaFoldDB" id="A0A172TZQ2"/>
<evidence type="ECO:0000313" key="3">
    <source>
        <dbReference type="Proteomes" id="UP000077177"/>
    </source>
</evidence>
<dbReference type="KEGG" id="fla:SY85_19010"/>
<accession>A0A172TZQ2</accession>
<reference evidence="2 3" key="2">
    <citation type="journal article" date="2016" name="Int. J. Syst. Evol. Microbiol.">
        <title>Flavisolibacter tropicus sp. nov., isolated from tropical soil.</title>
        <authorList>
            <person name="Lee J.J."/>
            <person name="Kang M.S."/>
            <person name="Kim G.S."/>
            <person name="Lee C.S."/>
            <person name="Lim S."/>
            <person name="Lee J."/>
            <person name="Roh S.H."/>
            <person name="Kang H."/>
            <person name="Ha J.M."/>
            <person name="Bae S."/>
            <person name="Jung H.Y."/>
            <person name="Kim M.K."/>
        </authorList>
    </citation>
    <scope>NUCLEOTIDE SEQUENCE [LARGE SCALE GENOMIC DNA]</scope>
    <source>
        <strain evidence="2 3">LCS9</strain>
    </source>
</reference>
<evidence type="ECO:0000256" key="1">
    <source>
        <dbReference type="SAM" id="MobiDB-lite"/>
    </source>
</evidence>
<dbReference type="Proteomes" id="UP000077177">
    <property type="component" value="Chromosome"/>
</dbReference>
<protein>
    <submittedName>
        <fullName evidence="2">Uncharacterized protein</fullName>
    </submittedName>
</protein>